<dbReference type="AlphaFoldDB" id="A0A2U1ULH3"/>
<name>A0A2U1ULH3_9GAMM</name>
<sequence length="441" mass="47663">MSHRNLTKILSGGLALTVALSLVGQARAYELYAADDAHLNGDFLAVYGWMDSRKNYDGGAGGSTWSEGFFKYGLSGDRGVGGYGTVYGALNWVSSATWGDGDAGGNSDGSERTTKIEDAYLGWRSSGLFPALGQDGVDISFGRQVVKLGRGFIINDDGLNLGKGPADGALDRGGAYYLAARHAFDRTAVVRLGGQDGLHGSAVWLKSDNRAQAATELAAATLDYAARPGTLGLTWVHGLDVSERWADDRLKQRENMEVYSLRGEGNAGIENADFAFEYAWQDKDSGDDKAWYAEAGYTFADLPWSPKLTYRYSRYSAEWDSLFTGLSTGYGTWFQGEVAANYSGPFNTNTGIHHLGLTLNPLENLTVGVLYFDFHTLHKRNALNLDARELNLYLEWAVNDHLIVSPLVGLYNPKKSESSGGNQAGGAGTNVYSQLVVAIPF</sequence>
<dbReference type="OrthoDB" id="6756628at2"/>
<protein>
    <recommendedName>
        <fullName evidence="1">Alginate export domain-containing protein</fullName>
    </recommendedName>
</protein>
<keyword evidence="5" id="KW-1185">Reference proteome</keyword>
<evidence type="ECO:0000313" key="2">
    <source>
        <dbReference type="EMBL" id="PWC22530.1"/>
    </source>
</evidence>
<dbReference type="Pfam" id="PF13372">
    <property type="entry name" value="Alginate_exp"/>
    <property type="match status" value="1"/>
</dbReference>
<reference evidence="3 5" key="2">
    <citation type="submission" date="2018-11" db="EMBL/GenBank/DDBJ databases">
        <title>Genome sequences of Brenneria nigrifluens and Brenneria rubrifaciens.</title>
        <authorList>
            <person name="Poret-Peterson A.T."/>
            <person name="McClean A.E."/>
            <person name="Kluepfel D.A."/>
        </authorList>
    </citation>
    <scope>NUCLEOTIDE SEQUENCE [LARGE SCALE GENOMIC DNA]</scope>
    <source>
        <strain evidence="3 5">ATCC 13028</strain>
    </source>
</reference>
<feature type="domain" description="Alginate export" evidence="1">
    <location>
        <begin position="251"/>
        <end position="383"/>
    </location>
</feature>
<reference evidence="2 4" key="1">
    <citation type="submission" date="2018-04" db="EMBL/GenBank/DDBJ databases">
        <title>Brenneria corticis sp.nov.</title>
        <authorList>
            <person name="Li Y."/>
        </authorList>
    </citation>
    <scope>NUCLEOTIDE SEQUENCE [LARGE SCALE GENOMIC DNA]</scope>
    <source>
        <strain evidence="2 4">LMG 2694</strain>
    </source>
</reference>
<evidence type="ECO:0000313" key="3">
    <source>
        <dbReference type="EMBL" id="QCR02829.1"/>
    </source>
</evidence>
<dbReference type="Proteomes" id="UP000303847">
    <property type="component" value="Chromosome"/>
</dbReference>
<organism evidence="2 4">
    <name type="scientific">Brenneria nigrifluens DSM 30175 = ATCC 13028</name>
    <dbReference type="NCBI Taxonomy" id="1121120"/>
    <lineage>
        <taxon>Bacteria</taxon>
        <taxon>Pseudomonadati</taxon>
        <taxon>Pseudomonadota</taxon>
        <taxon>Gammaproteobacteria</taxon>
        <taxon>Enterobacterales</taxon>
        <taxon>Pectobacteriaceae</taxon>
        <taxon>Brenneria</taxon>
    </lineage>
</organism>
<dbReference type="InterPro" id="IPR025388">
    <property type="entry name" value="Alginate_export_dom"/>
</dbReference>
<gene>
    <name evidence="2" type="ORF">DDT54_17010</name>
    <name evidence="3" type="ORF">EH206_00480</name>
</gene>
<evidence type="ECO:0000259" key="1">
    <source>
        <dbReference type="Pfam" id="PF13372"/>
    </source>
</evidence>
<evidence type="ECO:0000313" key="4">
    <source>
        <dbReference type="Proteomes" id="UP000295985"/>
    </source>
</evidence>
<dbReference type="EMBL" id="CP034036">
    <property type="protein sequence ID" value="QCR02829.1"/>
    <property type="molecule type" value="Genomic_DNA"/>
</dbReference>
<dbReference type="EMBL" id="QDKK01000031">
    <property type="protein sequence ID" value="PWC22530.1"/>
    <property type="molecule type" value="Genomic_DNA"/>
</dbReference>
<accession>A0A2U1ULH3</accession>
<dbReference type="RefSeq" id="WP_009110878.1">
    <property type="nucleotide sequence ID" value="NZ_CP034036.1"/>
</dbReference>
<evidence type="ECO:0000313" key="5">
    <source>
        <dbReference type="Proteomes" id="UP000303847"/>
    </source>
</evidence>
<dbReference type="Proteomes" id="UP000295985">
    <property type="component" value="Unassembled WGS sequence"/>
</dbReference>
<proteinExistence type="predicted"/>